<evidence type="ECO:0000313" key="1">
    <source>
        <dbReference type="EMBL" id="QVL32079.1"/>
    </source>
</evidence>
<gene>
    <name evidence="1" type="ORF">KIH39_25120</name>
</gene>
<reference evidence="1" key="1">
    <citation type="submission" date="2021-05" db="EMBL/GenBank/DDBJ databases">
        <title>Complete genome sequence of the cellulolytic planctomycete Telmatocola sphagniphila SP2T and characterization of the first cellulase from planctomycetes.</title>
        <authorList>
            <person name="Rakitin A.L."/>
            <person name="Beletsky A.V."/>
            <person name="Naumoff D.G."/>
            <person name="Kulichevskaya I.S."/>
            <person name="Mardanov A.V."/>
            <person name="Ravin N.V."/>
            <person name="Dedysh S.N."/>
        </authorList>
    </citation>
    <scope>NUCLEOTIDE SEQUENCE</scope>
    <source>
        <strain evidence="1">SP2T</strain>
    </source>
</reference>
<name>A0A8E6B6A4_9BACT</name>
<dbReference type="EMBL" id="CP074694">
    <property type="protein sequence ID" value="QVL32079.1"/>
    <property type="molecule type" value="Genomic_DNA"/>
</dbReference>
<evidence type="ECO:0000313" key="2">
    <source>
        <dbReference type="Proteomes" id="UP000676194"/>
    </source>
</evidence>
<dbReference type="RefSeq" id="WP_213496696.1">
    <property type="nucleotide sequence ID" value="NZ_CP074694.1"/>
</dbReference>
<accession>A0A8E6B6A4</accession>
<dbReference type="AlphaFoldDB" id="A0A8E6B6A4"/>
<keyword evidence="2" id="KW-1185">Reference proteome</keyword>
<dbReference type="Proteomes" id="UP000676194">
    <property type="component" value="Chromosome"/>
</dbReference>
<organism evidence="1 2">
    <name type="scientific">Telmatocola sphagniphila</name>
    <dbReference type="NCBI Taxonomy" id="1123043"/>
    <lineage>
        <taxon>Bacteria</taxon>
        <taxon>Pseudomonadati</taxon>
        <taxon>Planctomycetota</taxon>
        <taxon>Planctomycetia</taxon>
        <taxon>Gemmatales</taxon>
        <taxon>Gemmataceae</taxon>
    </lineage>
</organism>
<sequence length="66" mass="7273">MTTLNSSTGIPLEKRQEIFLSLVKAQDQGLSVSKSRTEAARQFGVLEDDVKAIEREGLDANWPPLS</sequence>
<dbReference type="KEGG" id="tsph:KIH39_25120"/>
<proteinExistence type="predicted"/>
<protein>
    <submittedName>
        <fullName evidence="1">Uncharacterized protein</fullName>
    </submittedName>
</protein>